<accession>A0ACC2PRC9</accession>
<name>A0ACC2PRC9_9HYME</name>
<evidence type="ECO:0000313" key="2">
    <source>
        <dbReference type="Proteomes" id="UP001239111"/>
    </source>
</evidence>
<proteinExistence type="predicted"/>
<comment type="caution">
    <text evidence="1">The sequence shown here is derived from an EMBL/GenBank/DDBJ whole genome shotgun (WGS) entry which is preliminary data.</text>
</comment>
<dbReference type="Proteomes" id="UP001239111">
    <property type="component" value="Chromosome 1"/>
</dbReference>
<protein>
    <submittedName>
        <fullName evidence="1">Uncharacterized protein</fullName>
    </submittedName>
</protein>
<keyword evidence="2" id="KW-1185">Reference proteome</keyword>
<dbReference type="EMBL" id="CM056741">
    <property type="protein sequence ID" value="KAJ8685558.1"/>
    <property type="molecule type" value="Genomic_DNA"/>
</dbReference>
<sequence>MESSIPTTKHEPHALGSEFDKHPPKCWSIGNRAIGDHDPEQVGPPVACCCIKLVDVPELEYFTVNNQGEICIKGTNVFSGYFRDPEKTAEAIDPSGWHHTGDIGMWLPDAHPESSVIRTFKSPRIAEIPTKNEIEQKRSHVLESLGVPQISKP</sequence>
<organism evidence="1 2">
    <name type="scientific">Eretmocerus hayati</name>
    <dbReference type="NCBI Taxonomy" id="131215"/>
    <lineage>
        <taxon>Eukaryota</taxon>
        <taxon>Metazoa</taxon>
        <taxon>Ecdysozoa</taxon>
        <taxon>Arthropoda</taxon>
        <taxon>Hexapoda</taxon>
        <taxon>Insecta</taxon>
        <taxon>Pterygota</taxon>
        <taxon>Neoptera</taxon>
        <taxon>Endopterygota</taxon>
        <taxon>Hymenoptera</taxon>
        <taxon>Apocrita</taxon>
        <taxon>Proctotrupomorpha</taxon>
        <taxon>Chalcidoidea</taxon>
        <taxon>Aphelinidae</taxon>
        <taxon>Aphelininae</taxon>
        <taxon>Eretmocerus</taxon>
    </lineage>
</organism>
<evidence type="ECO:0000313" key="1">
    <source>
        <dbReference type="EMBL" id="KAJ8685558.1"/>
    </source>
</evidence>
<reference evidence="1" key="1">
    <citation type="submission" date="2023-04" db="EMBL/GenBank/DDBJ databases">
        <title>A chromosome-level genome assembly of the parasitoid wasp Eretmocerus hayati.</title>
        <authorList>
            <person name="Zhong Y."/>
            <person name="Liu S."/>
            <person name="Liu Y."/>
        </authorList>
    </citation>
    <scope>NUCLEOTIDE SEQUENCE</scope>
    <source>
        <strain evidence="1">ZJU_SS_LIU_2023</strain>
    </source>
</reference>
<gene>
    <name evidence="1" type="ORF">QAD02_021351</name>
</gene>